<dbReference type="InterPro" id="IPR036779">
    <property type="entry name" value="LysM_dom_sf"/>
</dbReference>
<comment type="caution">
    <text evidence="6">The sequence shown here is derived from an EMBL/GenBank/DDBJ whole genome shotgun (WGS) entry which is preliminary data.</text>
</comment>
<evidence type="ECO:0000313" key="6">
    <source>
        <dbReference type="EMBL" id="KAF2732974.1"/>
    </source>
</evidence>
<name>A0A9P4V008_9PLEO</name>
<evidence type="ECO:0000256" key="3">
    <source>
        <dbReference type="SAM" id="MobiDB-lite"/>
    </source>
</evidence>
<dbReference type="InterPro" id="IPR023346">
    <property type="entry name" value="Lysozyme-like_dom_sf"/>
</dbReference>
<dbReference type="Gene3D" id="1.10.530.10">
    <property type="match status" value="1"/>
</dbReference>
<dbReference type="Gene3D" id="3.10.350.10">
    <property type="entry name" value="LysM domain"/>
    <property type="match status" value="1"/>
</dbReference>
<dbReference type="AlphaFoldDB" id="A0A9P4V008"/>
<evidence type="ECO:0000256" key="1">
    <source>
        <dbReference type="ARBA" id="ARBA00022669"/>
    </source>
</evidence>
<dbReference type="GO" id="GO:0008061">
    <property type="term" value="F:chitin binding"/>
    <property type="evidence" value="ECO:0007669"/>
    <property type="project" value="UniProtKB-KW"/>
</dbReference>
<dbReference type="PANTHER" id="PTHR34997:SF1">
    <property type="entry name" value="PEPTIDOGLYCAN-BINDING LYSIN DOMAIN"/>
    <property type="match status" value="1"/>
</dbReference>
<evidence type="ECO:0000256" key="2">
    <source>
        <dbReference type="ARBA" id="ARBA00023026"/>
    </source>
</evidence>
<keyword evidence="4" id="KW-0732">Signal</keyword>
<feature type="chain" id="PRO_5040281460" description="LysM domain-containing protein" evidence="4">
    <location>
        <begin position="20"/>
        <end position="348"/>
    </location>
</feature>
<dbReference type="OrthoDB" id="1193027at2759"/>
<proteinExistence type="predicted"/>
<dbReference type="CDD" id="cd00118">
    <property type="entry name" value="LysM"/>
    <property type="match status" value="1"/>
</dbReference>
<dbReference type="PANTHER" id="PTHR34997">
    <property type="entry name" value="AM15"/>
    <property type="match status" value="1"/>
</dbReference>
<keyword evidence="7" id="KW-1185">Reference proteome</keyword>
<dbReference type="PROSITE" id="PS51782">
    <property type="entry name" value="LYSM"/>
    <property type="match status" value="1"/>
</dbReference>
<evidence type="ECO:0000313" key="7">
    <source>
        <dbReference type="Proteomes" id="UP000799444"/>
    </source>
</evidence>
<dbReference type="SUPFAM" id="SSF53955">
    <property type="entry name" value="Lysozyme-like"/>
    <property type="match status" value="1"/>
</dbReference>
<feature type="domain" description="LysM" evidence="5">
    <location>
        <begin position="300"/>
        <end position="346"/>
    </location>
</feature>
<reference evidence="6" key="1">
    <citation type="journal article" date="2020" name="Stud. Mycol.">
        <title>101 Dothideomycetes genomes: a test case for predicting lifestyles and emergence of pathogens.</title>
        <authorList>
            <person name="Haridas S."/>
            <person name="Albert R."/>
            <person name="Binder M."/>
            <person name="Bloem J."/>
            <person name="Labutti K."/>
            <person name="Salamov A."/>
            <person name="Andreopoulos B."/>
            <person name="Baker S."/>
            <person name="Barry K."/>
            <person name="Bills G."/>
            <person name="Bluhm B."/>
            <person name="Cannon C."/>
            <person name="Castanera R."/>
            <person name="Culley D."/>
            <person name="Daum C."/>
            <person name="Ezra D."/>
            <person name="Gonzalez J."/>
            <person name="Henrissat B."/>
            <person name="Kuo A."/>
            <person name="Liang C."/>
            <person name="Lipzen A."/>
            <person name="Lutzoni F."/>
            <person name="Magnuson J."/>
            <person name="Mondo S."/>
            <person name="Nolan M."/>
            <person name="Ohm R."/>
            <person name="Pangilinan J."/>
            <person name="Park H.-J."/>
            <person name="Ramirez L."/>
            <person name="Alfaro M."/>
            <person name="Sun H."/>
            <person name="Tritt A."/>
            <person name="Yoshinaga Y."/>
            <person name="Zwiers L.-H."/>
            <person name="Turgeon B."/>
            <person name="Goodwin S."/>
            <person name="Spatafora J."/>
            <person name="Crous P."/>
            <person name="Grigoriev I."/>
        </authorList>
    </citation>
    <scope>NUCLEOTIDE SEQUENCE</scope>
    <source>
        <strain evidence="6">CBS 125425</strain>
    </source>
</reference>
<gene>
    <name evidence="6" type="ORF">EJ04DRAFT_513525</name>
</gene>
<feature type="region of interest" description="Disordered" evidence="3">
    <location>
        <begin position="237"/>
        <end position="293"/>
    </location>
</feature>
<feature type="compositionally biased region" description="Low complexity" evidence="3">
    <location>
        <begin position="247"/>
        <end position="259"/>
    </location>
</feature>
<feature type="compositionally biased region" description="Polar residues" evidence="3">
    <location>
        <begin position="260"/>
        <end position="269"/>
    </location>
</feature>
<dbReference type="Proteomes" id="UP000799444">
    <property type="component" value="Unassembled WGS sequence"/>
</dbReference>
<dbReference type="Pfam" id="PF01476">
    <property type="entry name" value="LysM"/>
    <property type="match status" value="1"/>
</dbReference>
<organism evidence="6 7">
    <name type="scientific">Polyplosphaeria fusca</name>
    <dbReference type="NCBI Taxonomy" id="682080"/>
    <lineage>
        <taxon>Eukaryota</taxon>
        <taxon>Fungi</taxon>
        <taxon>Dikarya</taxon>
        <taxon>Ascomycota</taxon>
        <taxon>Pezizomycotina</taxon>
        <taxon>Dothideomycetes</taxon>
        <taxon>Pleosporomycetidae</taxon>
        <taxon>Pleosporales</taxon>
        <taxon>Tetraplosphaeriaceae</taxon>
        <taxon>Polyplosphaeria</taxon>
    </lineage>
</organism>
<dbReference type="SMART" id="SM00257">
    <property type="entry name" value="LysM"/>
    <property type="match status" value="1"/>
</dbReference>
<dbReference type="InterPro" id="IPR052210">
    <property type="entry name" value="LysM1-like"/>
</dbReference>
<protein>
    <recommendedName>
        <fullName evidence="5">LysM domain-containing protein</fullName>
    </recommendedName>
</protein>
<dbReference type="SUPFAM" id="SSF54106">
    <property type="entry name" value="LysM domain"/>
    <property type="match status" value="1"/>
</dbReference>
<accession>A0A9P4V008</accession>
<feature type="signal peptide" evidence="4">
    <location>
        <begin position="1"/>
        <end position="19"/>
    </location>
</feature>
<dbReference type="InterPro" id="IPR018392">
    <property type="entry name" value="LysM"/>
</dbReference>
<sequence length="348" mass="35989">MVATSFVLAASSFAALSYGAPVRRNAGSLVERAEAFSSYTNYGGDGSPNSGWPAQSEWQSFDDLFKANSKLITASCSQFNVADTTETEMGQIKDAITAAASSSGVDAAFILAIMMQESKGCVRVPTTNYGVRNPGLMQSHDGSATCNEGTTQNPCPQDTIESMIMQGAGVGVDFGLKQAIAQSAASDVSQYYKGARIYNSGSVDSSGNLGAGIATHCYASDVANRLRGWTDEASACEEGSIGGMTGSTGNTGNTGNTETPPANQTQDGNVDQEPAEPATTNAPISTPAKPYSGAKQGCAKWYSVKTGDNCDAVSKATGVSFDQLKQLNTGLDSDCTNLWLGSDYCVGA</sequence>
<evidence type="ECO:0000259" key="5">
    <source>
        <dbReference type="PROSITE" id="PS51782"/>
    </source>
</evidence>
<evidence type="ECO:0000256" key="4">
    <source>
        <dbReference type="SAM" id="SignalP"/>
    </source>
</evidence>
<dbReference type="EMBL" id="ML996168">
    <property type="protein sequence ID" value="KAF2732974.1"/>
    <property type="molecule type" value="Genomic_DNA"/>
</dbReference>
<keyword evidence="2" id="KW-0843">Virulence</keyword>
<keyword evidence="1" id="KW-0147">Chitin-binding</keyword>